<sequence>MAQCVAATAGARTLGGCHLREVDVEASWRVSAGLRAAALPCARLGSQPGSGATVCAEARSLLGAPLSAGAEVGGTRWRGGRNATVSAASSSPGLAGSGGGGDRGPGRGRGYGGGGDGNKDEDDSSADVRIGQQSGVVHQLRRGLQERLEVDPDFVFKLGVECMNDAGIILAVNYLQRGKRFFSELEFVICQLACSLLCDMTLVYLLAPLPVASAATLAASSAIARLPQHMFQRGPFTLAQRAGCYVYKGVLYGLIGCVNGGAGTALVHALTAAREQVDPAYVPPATTNPIGKSMLLWTAYLGLSSNTRYQLVNGLEQVLYGVFSQHLGVARAATIAMRLGNNFLGSLNYVWLAQATQLAVPRLPRRKLAAPVA</sequence>
<evidence type="ECO:0000313" key="12">
    <source>
        <dbReference type="Proteomes" id="UP000054558"/>
    </source>
</evidence>
<comment type="similarity">
    <text evidence="3">Belongs to the RETICULATA family.</text>
</comment>
<keyword evidence="7" id="KW-0809">Transit peptide</keyword>
<accession>A0A1Y1IIS8</accession>
<keyword evidence="4" id="KW-0150">Chloroplast</keyword>
<keyword evidence="6" id="KW-0812">Transmembrane</keyword>
<dbReference type="PANTHER" id="PTHR31038:SF10">
    <property type="entry name" value="OS04G0524400 PROTEIN"/>
    <property type="match status" value="1"/>
</dbReference>
<feature type="region of interest" description="Disordered" evidence="10">
    <location>
        <begin position="72"/>
        <end position="127"/>
    </location>
</feature>
<dbReference type="GO" id="GO:0099402">
    <property type="term" value="P:plant organ development"/>
    <property type="evidence" value="ECO:0000318"/>
    <property type="project" value="GO_Central"/>
</dbReference>
<dbReference type="AlphaFoldDB" id="A0A1Y1IIS8"/>
<evidence type="ECO:0000256" key="2">
    <source>
        <dbReference type="ARBA" id="ARBA00004229"/>
    </source>
</evidence>
<evidence type="ECO:0000256" key="7">
    <source>
        <dbReference type="ARBA" id="ARBA00022946"/>
    </source>
</evidence>
<organism evidence="11 12">
    <name type="scientific">Klebsormidium nitens</name>
    <name type="common">Green alga</name>
    <name type="synonym">Ulothrix nitens</name>
    <dbReference type="NCBI Taxonomy" id="105231"/>
    <lineage>
        <taxon>Eukaryota</taxon>
        <taxon>Viridiplantae</taxon>
        <taxon>Streptophyta</taxon>
        <taxon>Klebsormidiophyceae</taxon>
        <taxon>Klebsormidiales</taxon>
        <taxon>Klebsormidiaceae</taxon>
        <taxon>Klebsormidium</taxon>
    </lineage>
</organism>
<dbReference type="OMA" id="IFGTLWK"/>
<dbReference type="GO" id="GO:0016020">
    <property type="term" value="C:membrane"/>
    <property type="evidence" value="ECO:0007669"/>
    <property type="project" value="UniProtKB-SubCell"/>
</dbReference>
<evidence type="ECO:0000256" key="3">
    <source>
        <dbReference type="ARBA" id="ARBA00010793"/>
    </source>
</evidence>
<reference evidence="11 12" key="1">
    <citation type="journal article" date="2014" name="Nat. Commun.">
        <title>Klebsormidium flaccidum genome reveals primary factors for plant terrestrial adaptation.</title>
        <authorList>
            <person name="Hori K."/>
            <person name="Maruyama F."/>
            <person name="Fujisawa T."/>
            <person name="Togashi T."/>
            <person name="Yamamoto N."/>
            <person name="Seo M."/>
            <person name="Sato S."/>
            <person name="Yamada T."/>
            <person name="Mori H."/>
            <person name="Tajima N."/>
            <person name="Moriyama T."/>
            <person name="Ikeuchi M."/>
            <person name="Watanabe M."/>
            <person name="Wada H."/>
            <person name="Kobayashi K."/>
            <person name="Saito M."/>
            <person name="Masuda T."/>
            <person name="Sasaki-Sekimoto Y."/>
            <person name="Mashiguchi K."/>
            <person name="Awai K."/>
            <person name="Shimojima M."/>
            <person name="Masuda S."/>
            <person name="Iwai M."/>
            <person name="Nobusawa T."/>
            <person name="Narise T."/>
            <person name="Kondo S."/>
            <person name="Saito H."/>
            <person name="Sato R."/>
            <person name="Murakawa M."/>
            <person name="Ihara Y."/>
            <person name="Oshima-Yamada Y."/>
            <person name="Ohtaka K."/>
            <person name="Satoh M."/>
            <person name="Sonobe K."/>
            <person name="Ishii M."/>
            <person name="Ohtani R."/>
            <person name="Kanamori-Sato M."/>
            <person name="Honoki R."/>
            <person name="Miyazaki D."/>
            <person name="Mochizuki H."/>
            <person name="Umetsu J."/>
            <person name="Higashi K."/>
            <person name="Shibata D."/>
            <person name="Kamiya Y."/>
            <person name="Sato N."/>
            <person name="Nakamura Y."/>
            <person name="Tabata S."/>
            <person name="Ida S."/>
            <person name="Kurokawa K."/>
            <person name="Ohta H."/>
        </authorList>
    </citation>
    <scope>NUCLEOTIDE SEQUENCE [LARGE SCALE GENOMIC DNA]</scope>
    <source>
        <strain evidence="11 12">NIES-2285</strain>
    </source>
</reference>
<dbReference type="InterPro" id="IPR021825">
    <property type="entry name" value="RETICULATA-related"/>
</dbReference>
<protein>
    <submittedName>
        <fullName evidence="11">Uncharacterized protein</fullName>
    </submittedName>
</protein>
<name>A0A1Y1IIS8_KLENI</name>
<evidence type="ECO:0000256" key="8">
    <source>
        <dbReference type="ARBA" id="ARBA00022989"/>
    </source>
</evidence>
<evidence type="ECO:0000256" key="6">
    <source>
        <dbReference type="ARBA" id="ARBA00022692"/>
    </source>
</evidence>
<evidence type="ECO:0000256" key="4">
    <source>
        <dbReference type="ARBA" id="ARBA00022528"/>
    </source>
</evidence>
<feature type="compositionally biased region" description="Gly residues" evidence="10">
    <location>
        <begin position="95"/>
        <end position="116"/>
    </location>
</feature>
<dbReference type="GO" id="GO:0009507">
    <property type="term" value="C:chloroplast"/>
    <property type="evidence" value="ECO:0007669"/>
    <property type="project" value="UniProtKB-SubCell"/>
</dbReference>
<evidence type="ECO:0000256" key="10">
    <source>
        <dbReference type="SAM" id="MobiDB-lite"/>
    </source>
</evidence>
<dbReference type="Pfam" id="PF11891">
    <property type="entry name" value="RETICULATA-like"/>
    <property type="match status" value="1"/>
</dbReference>
<dbReference type="OrthoDB" id="497268at2759"/>
<evidence type="ECO:0000256" key="1">
    <source>
        <dbReference type="ARBA" id="ARBA00004141"/>
    </source>
</evidence>
<proteinExistence type="inferred from homology"/>
<dbReference type="PANTHER" id="PTHR31038">
    <property type="entry name" value="EXPRESSED PROTEIN-RELATED"/>
    <property type="match status" value="1"/>
</dbReference>
<dbReference type="EMBL" id="DF237631">
    <property type="protein sequence ID" value="GAQ90770.1"/>
    <property type="molecule type" value="Genomic_DNA"/>
</dbReference>
<dbReference type="Proteomes" id="UP000054558">
    <property type="component" value="Unassembled WGS sequence"/>
</dbReference>
<keyword evidence="5" id="KW-0934">Plastid</keyword>
<comment type="subcellular location">
    <subcellularLocation>
        <location evidence="1">Membrane</location>
        <topology evidence="1">Multi-pass membrane protein</topology>
    </subcellularLocation>
    <subcellularLocation>
        <location evidence="2">Plastid</location>
        <location evidence="2">Chloroplast</location>
    </subcellularLocation>
</comment>
<evidence type="ECO:0000256" key="9">
    <source>
        <dbReference type="ARBA" id="ARBA00023136"/>
    </source>
</evidence>
<evidence type="ECO:0000256" key="5">
    <source>
        <dbReference type="ARBA" id="ARBA00022640"/>
    </source>
</evidence>
<keyword evidence="9" id="KW-0472">Membrane</keyword>
<evidence type="ECO:0000313" key="11">
    <source>
        <dbReference type="EMBL" id="GAQ90770.1"/>
    </source>
</evidence>
<keyword evidence="12" id="KW-1185">Reference proteome</keyword>
<dbReference type="STRING" id="105231.A0A1Y1IIS8"/>
<gene>
    <name evidence="11" type="ORF">KFL_006820080</name>
</gene>
<keyword evidence="8" id="KW-1133">Transmembrane helix</keyword>